<feature type="transmembrane region" description="Helical" evidence="1">
    <location>
        <begin position="176"/>
        <end position="198"/>
    </location>
</feature>
<proteinExistence type="predicted"/>
<feature type="transmembrane region" description="Helical" evidence="1">
    <location>
        <begin position="111"/>
        <end position="132"/>
    </location>
</feature>
<evidence type="ECO:0008006" key="4">
    <source>
        <dbReference type="Google" id="ProtNLM"/>
    </source>
</evidence>
<feature type="transmembrane region" description="Helical" evidence="1">
    <location>
        <begin position="144"/>
        <end position="170"/>
    </location>
</feature>
<comment type="caution">
    <text evidence="2">The sequence shown here is derived from an EMBL/GenBank/DDBJ whole genome shotgun (WGS) entry which is preliminary data.</text>
</comment>
<organism evidence="2 3">
    <name type="scientific">Candidatus Polarisedimenticola svalbardensis</name>
    <dbReference type="NCBI Taxonomy" id="2886004"/>
    <lineage>
        <taxon>Bacteria</taxon>
        <taxon>Pseudomonadati</taxon>
        <taxon>Acidobacteriota</taxon>
        <taxon>Candidatus Polarisedimenticolia</taxon>
        <taxon>Candidatus Polarisedimenticolales</taxon>
        <taxon>Candidatus Polarisedimenticolaceae</taxon>
        <taxon>Candidatus Polarisedimenticola</taxon>
    </lineage>
</organism>
<dbReference type="AlphaFoldDB" id="A0A8J7CEY3"/>
<feature type="transmembrane region" description="Helical" evidence="1">
    <location>
        <begin position="57"/>
        <end position="86"/>
    </location>
</feature>
<protein>
    <recommendedName>
        <fullName evidence="4">DUF4013 domain-containing protein</fullName>
    </recommendedName>
</protein>
<reference evidence="2 3" key="1">
    <citation type="submission" date="2020-08" db="EMBL/GenBank/DDBJ databases">
        <title>Acidobacteriota in marine sediments use diverse sulfur dissimilation pathways.</title>
        <authorList>
            <person name="Wasmund K."/>
        </authorList>
    </citation>
    <scope>NUCLEOTIDE SEQUENCE [LARGE SCALE GENOMIC DNA]</scope>
    <source>
        <strain evidence="2">MAG AM4</strain>
    </source>
</reference>
<evidence type="ECO:0000313" key="3">
    <source>
        <dbReference type="Proteomes" id="UP000648239"/>
    </source>
</evidence>
<keyword evidence="1" id="KW-1133">Transmembrane helix</keyword>
<keyword evidence="1" id="KW-0812">Transmembrane</keyword>
<accession>A0A8J7CEY3</accession>
<gene>
    <name evidence="2" type="ORF">IFK94_11745</name>
</gene>
<evidence type="ECO:0000313" key="2">
    <source>
        <dbReference type="EMBL" id="MBD3868789.1"/>
    </source>
</evidence>
<dbReference type="EMBL" id="JACXWD010000043">
    <property type="protein sequence ID" value="MBD3868789.1"/>
    <property type="molecule type" value="Genomic_DNA"/>
</dbReference>
<sequence length="229" mass="24850">MPACAACTTVRTIGRSPVRFCNCCNELAVPVPPVHEADPIGSNPLTILLYPLRFKGLAIFAILLVGLSLPLVSWVLGLLLAGYLAYVLRTSAEGGKHLPDFPEFRDVWDEIVLPLLLLGFSLAVALTPAILYSRYAGWDFSDPVAWVLCGWAVGVFPIVAMVTTVTRSIFPALNPVTYLLVVLYVGVLVLAGGALEFLRLLVDLYFLFLTAHLLGRAIHETGGKVDWSV</sequence>
<name>A0A8J7CEY3_9BACT</name>
<evidence type="ECO:0000256" key="1">
    <source>
        <dbReference type="SAM" id="Phobius"/>
    </source>
</evidence>
<keyword evidence="1" id="KW-0472">Membrane</keyword>
<dbReference type="Proteomes" id="UP000648239">
    <property type="component" value="Unassembled WGS sequence"/>
</dbReference>